<gene>
    <name evidence="1" type="ORF">NEUTE1DRAFT_44067</name>
</gene>
<evidence type="ECO:0000313" key="1">
    <source>
        <dbReference type="EMBL" id="EGO56348.1"/>
    </source>
</evidence>
<proteinExistence type="predicted"/>
<dbReference type="VEuPathDB" id="FungiDB:NEUTE1DRAFT_44067"/>
<protein>
    <submittedName>
        <fullName evidence="1">Uncharacterized protein</fullName>
    </submittedName>
</protein>
<feature type="non-terminal residue" evidence="1">
    <location>
        <position position="1"/>
    </location>
</feature>
<evidence type="ECO:0000313" key="2">
    <source>
        <dbReference type="Proteomes" id="UP000008065"/>
    </source>
</evidence>
<dbReference type="AlphaFoldDB" id="F8MPN6"/>
<keyword evidence="2" id="KW-1185">Reference proteome</keyword>
<dbReference type="EMBL" id="GL891305">
    <property type="protein sequence ID" value="EGO56348.1"/>
    <property type="molecule type" value="Genomic_DNA"/>
</dbReference>
<dbReference type="GeneID" id="20827926"/>
<dbReference type="HOGENOM" id="CLU_3037990_0_0_1"/>
<sequence>EAYEWEMAIMVLWSRKEIMPCHMMVENGFIVEANSKYWGKHHVSLGFHVGDDAEC</sequence>
<dbReference type="Proteomes" id="UP000008065">
    <property type="component" value="Unassembled WGS sequence"/>
</dbReference>
<dbReference type="RefSeq" id="XP_009851574.1">
    <property type="nucleotide sequence ID" value="XM_009853272.1"/>
</dbReference>
<organism evidence="1 2">
    <name type="scientific">Neurospora tetrasperma (strain FGSC 2508 / ATCC MYA-4615 / P0657)</name>
    <dbReference type="NCBI Taxonomy" id="510951"/>
    <lineage>
        <taxon>Eukaryota</taxon>
        <taxon>Fungi</taxon>
        <taxon>Dikarya</taxon>
        <taxon>Ascomycota</taxon>
        <taxon>Pezizomycotina</taxon>
        <taxon>Sordariomycetes</taxon>
        <taxon>Sordariomycetidae</taxon>
        <taxon>Sordariales</taxon>
        <taxon>Sordariaceae</taxon>
        <taxon>Neurospora</taxon>
    </lineage>
</organism>
<reference evidence="2" key="1">
    <citation type="journal article" date="2011" name="Genetics">
        <title>Massive changes in genome architecture accompany the transition to self-fertility in the filamentous fungus Neurospora tetrasperma.</title>
        <authorList>
            <person name="Ellison C.E."/>
            <person name="Stajich J.E."/>
            <person name="Jacobson D.J."/>
            <person name="Natvig D.O."/>
            <person name="Lapidus A."/>
            <person name="Foster B."/>
            <person name="Aerts A."/>
            <person name="Riley R."/>
            <person name="Lindquist E.A."/>
            <person name="Grigoriev I.V."/>
            <person name="Taylor J.W."/>
        </authorList>
    </citation>
    <scope>NUCLEOTIDE SEQUENCE [LARGE SCALE GENOMIC DNA]</scope>
    <source>
        <strain evidence="2">FGSC 2508 / P0657</strain>
    </source>
</reference>
<name>F8MPN6_NEUT8</name>
<accession>F8MPN6</accession>
<dbReference type="KEGG" id="nte:NEUTE1DRAFT44067"/>